<feature type="compositionally biased region" description="Polar residues" evidence="1">
    <location>
        <begin position="1"/>
        <end position="15"/>
    </location>
</feature>
<protein>
    <submittedName>
        <fullName evidence="2">Uncharacterized protein</fullName>
    </submittedName>
</protein>
<keyword evidence="3" id="KW-1185">Reference proteome</keyword>
<organism evidence="2 3">
    <name type="scientific">Nocardia puris</name>
    <dbReference type="NCBI Taxonomy" id="208602"/>
    <lineage>
        <taxon>Bacteria</taxon>
        <taxon>Bacillati</taxon>
        <taxon>Actinomycetota</taxon>
        <taxon>Actinomycetes</taxon>
        <taxon>Mycobacteriales</taxon>
        <taxon>Nocardiaceae</taxon>
        <taxon>Nocardia</taxon>
    </lineage>
</organism>
<dbReference type="AlphaFoldDB" id="A0A366CV63"/>
<proteinExistence type="predicted"/>
<gene>
    <name evidence="2" type="ORF">DFR74_12934</name>
</gene>
<reference evidence="2 3" key="1">
    <citation type="submission" date="2018-06" db="EMBL/GenBank/DDBJ databases">
        <title>Genomic Encyclopedia of Type Strains, Phase IV (KMG-IV): sequencing the most valuable type-strain genomes for metagenomic binning, comparative biology and taxonomic classification.</title>
        <authorList>
            <person name="Goeker M."/>
        </authorList>
    </citation>
    <scope>NUCLEOTIDE SEQUENCE [LARGE SCALE GENOMIC DNA]</scope>
    <source>
        <strain evidence="2 3">DSM 44599</strain>
    </source>
</reference>
<evidence type="ECO:0000256" key="1">
    <source>
        <dbReference type="SAM" id="MobiDB-lite"/>
    </source>
</evidence>
<evidence type="ECO:0000313" key="3">
    <source>
        <dbReference type="Proteomes" id="UP000252586"/>
    </source>
</evidence>
<accession>A0A366CV63</accession>
<dbReference type="Proteomes" id="UP000252586">
    <property type="component" value="Unassembled WGS sequence"/>
</dbReference>
<dbReference type="EMBL" id="QNRE01000029">
    <property type="protein sequence ID" value="RBO79958.1"/>
    <property type="molecule type" value="Genomic_DNA"/>
</dbReference>
<sequence length="55" mass="5664">MLDTTSHPSTTNHESLSPAPDHADLGSPGGDCDSSSVTAKTTSPRTRSPRRSAAN</sequence>
<name>A0A366CV63_9NOCA</name>
<feature type="region of interest" description="Disordered" evidence="1">
    <location>
        <begin position="1"/>
        <end position="55"/>
    </location>
</feature>
<comment type="caution">
    <text evidence="2">The sequence shown here is derived from an EMBL/GenBank/DDBJ whole genome shotgun (WGS) entry which is preliminary data.</text>
</comment>
<dbReference type="STRING" id="1210090.GCA_001613185_06636"/>
<evidence type="ECO:0000313" key="2">
    <source>
        <dbReference type="EMBL" id="RBO79958.1"/>
    </source>
</evidence>